<evidence type="ECO:0000256" key="5">
    <source>
        <dbReference type="ARBA" id="ARBA00022989"/>
    </source>
</evidence>
<evidence type="ECO:0000259" key="8">
    <source>
        <dbReference type="Pfam" id="PF06808"/>
    </source>
</evidence>
<comment type="caution">
    <text evidence="9">The sequence shown here is derived from an EMBL/GenBank/DDBJ whole genome shotgun (WGS) entry which is preliminary data.</text>
</comment>
<evidence type="ECO:0000256" key="3">
    <source>
        <dbReference type="ARBA" id="ARBA00022519"/>
    </source>
</evidence>
<organism evidence="9 10">
    <name type="scientific">Azospirillum isscasi</name>
    <dbReference type="NCBI Taxonomy" id="3053926"/>
    <lineage>
        <taxon>Bacteria</taxon>
        <taxon>Pseudomonadati</taxon>
        <taxon>Pseudomonadota</taxon>
        <taxon>Alphaproteobacteria</taxon>
        <taxon>Rhodospirillales</taxon>
        <taxon>Azospirillaceae</taxon>
        <taxon>Azospirillum</taxon>
    </lineage>
</organism>
<dbReference type="NCBIfam" id="TIGR00786">
    <property type="entry name" value="dctM"/>
    <property type="match status" value="1"/>
</dbReference>
<evidence type="ECO:0000313" key="9">
    <source>
        <dbReference type="EMBL" id="MDQ2103038.1"/>
    </source>
</evidence>
<dbReference type="Pfam" id="PF06808">
    <property type="entry name" value="DctM"/>
    <property type="match status" value="1"/>
</dbReference>
<feature type="domain" description="TRAP C4-dicarboxylate transport system permease DctM subunit" evidence="8">
    <location>
        <begin position="9"/>
        <end position="419"/>
    </location>
</feature>
<keyword evidence="10" id="KW-1185">Reference proteome</keyword>
<feature type="transmembrane region" description="Helical" evidence="7">
    <location>
        <begin position="274"/>
        <end position="297"/>
    </location>
</feature>
<comment type="function">
    <text evidence="7">Part of the tripartite ATP-independent periplasmic (TRAP) transport system.</text>
</comment>
<dbReference type="PANTHER" id="PTHR33362">
    <property type="entry name" value="SIALIC ACID TRAP TRANSPORTER PERMEASE PROTEIN SIAT-RELATED"/>
    <property type="match status" value="1"/>
</dbReference>
<feature type="transmembrane region" description="Helical" evidence="7">
    <location>
        <begin position="399"/>
        <end position="423"/>
    </location>
</feature>
<proteinExistence type="inferred from homology"/>
<comment type="similarity">
    <text evidence="7">Belongs to the TRAP transporter large permease family.</text>
</comment>
<evidence type="ECO:0000256" key="2">
    <source>
        <dbReference type="ARBA" id="ARBA00022475"/>
    </source>
</evidence>
<name>A0ABU0WFR7_9PROT</name>
<dbReference type="PANTHER" id="PTHR33362:SF5">
    <property type="entry name" value="C4-DICARBOXYLATE TRAP TRANSPORTER LARGE PERMEASE PROTEIN DCTM"/>
    <property type="match status" value="1"/>
</dbReference>
<keyword evidence="3 7" id="KW-0997">Cell inner membrane</keyword>
<dbReference type="PIRSF" id="PIRSF006066">
    <property type="entry name" value="HI0050"/>
    <property type="match status" value="1"/>
</dbReference>
<keyword evidence="5 7" id="KW-1133">Transmembrane helix</keyword>
<keyword evidence="7" id="KW-0813">Transport</keyword>
<keyword evidence="2" id="KW-1003">Cell membrane</keyword>
<reference evidence="9 10" key="1">
    <citation type="submission" date="2023-06" db="EMBL/GenBank/DDBJ databases">
        <title>Azospirillum isscasensis sp.nov, a bacterium isolated from rhizosphere soil of rice.</title>
        <authorList>
            <person name="Wang H."/>
        </authorList>
    </citation>
    <scope>NUCLEOTIDE SEQUENCE [LARGE SCALE GENOMIC DNA]</scope>
    <source>
        <strain evidence="9 10">C340-1</strain>
    </source>
</reference>
<feature type="transmembrane region" description="Helical" evidence="7">
    <location>
        <begin position="56"/>
        <end position="76"/>
    </location>
</feature>
<evidence type="ECO:0000256" key="7">
    <source>
        <dbReference type="RuleBase" id="RU369079"/>
    </source>
</evidence>
<evidence type="ECO:0000256" key="4">
    <source>
        <dbReference type="ARBA" id="ARBA00022692"/>
    </source>
</evidence>
<feature type="transmembrane region" description="Helical" evidence="7">
    <location>
        <begin position="357"/>
        <end position="379"/>
    </location>
</feature>
<comment type="subcellular location">
    <subcellularLocation>
        <location evidence="1 7">Cell inner membrane</location>
        <topology evidence="1 7">Multi-pass membrane protein</topology>
    </subcellularLocation>
</comment>
<gene>
    <name evidence="9" type="ORF">QSG27_10065</name>
</gene>
<feature type="transmembrane region" description="Helical" evidence="7">
    <location>
        <begin position="317"/>
        <end position="350"/>
    </location>
</feature>
<sequence length="427" mass="44875">MTAALITLLLLVLLFIRCPVGFALAISGAVGLFFAGGFQAMFGVLSTLPKDTAASYEFLTIPMFLLMAEFVLRSGVADDLFKCASAWFGRVSGGLGIATALAGAGFGAICGSSTAAAATLSSTSLKAMLDQGYEPRMASGAVAISGTLSMLIPPSIAMVIYGLLADVGVAKLLVAGIVPGLIVTLTIALTVYVLARLNPEHAPKTPKIPLREKIAMLSGVGPMLVLLMSVSGVIYTGIATPTEASALGAFFAGVLYFLRRGFDRVELPQLLCRAVRTSCMIGIILLGAHIFSTFFVLTQTTQSLVAWVGALEVNRWVIMLALVVIYLILGCFLDQMAILVLTVPIVAPLVASLGFDLVWFGIIVIVIAELGLVTPPMGLNAFVVSKYSNTPVTDVFRGIVPHVVSHLAVIALFLAFPAIILWLPAHM</sequence>
<dbReference type="InterPro" id="IPR010656">
    <property type="entry name" value="DctM"/>
</dbReference>
<protein>
    <recommendedName>
        <fullName evidence="7">TRAP transporter large permease protein</fullName>
    </recommendedName>
</protein>
<comment type="subunit">
    <text evidence="7">The complex comprises the extracytoplasmic solute receptor protein and the two transmembrane proteins.</text>
</comment>
<feature type="transmembrane region" description="Helical" evidence="7">
    <location>
        <begin position="141"/>
        <end position="164"/>
    </location>
</feature>
<evidence type="ECO:0000256" key="1">
    <source>
        <dbReference type="ARBA" id="ARBA00004429"/>
    </source>
</evidence>
<evidence type="ECO:0000256" key="6">
    <source>
        <dbReference type="ARBA" id="ARBA00023136"/>
    </source>
</evidence>
<accession>A0ABU0WFR7</accession>
<feature type="transmembrane region" description="Helical" evidence="7">
    <location>
        <begin position="170"/>
        <end position="194"/>
    </location>
</feature>
<evidence type="ECO:0000313" key="10">
    <source>
        <dbReference type="Proteomes" id="UP001227317"/>
    </source>
</evidence>
<dbReference type="RefSeq" id="WP_306705677.1">
    <property type="nucleotide sequence ID" value="NZ_JAUJFI010000036.1"/>
</dbReference>
<feature type="transmembrane region" description="Helical" evidence="7">
    <location>
        <begin position="214"/>
        <end position="238"/>
    </location>
</feature>
<keyword evidence="4 7" id="KW-0812">Transmembrane</keyword>
<feature type="transmembrane region" description="Helical" evidence="7">
    <location>
        <begin position="96"/>
        <end position="120"/>
    </location>
</feature>
<dbReference type="Proteomes" id="UP001227317">
    <property type="component" value="Unassembled WGS sequence"/>
</dbReference>
<dbReference type="EMBL" id="JAUJFI010000036">
    <property type="protein sequence ID" value="MDQ2103038.1"/>
    <property type="molecule type" value="Genomic_DNA"/>
</dbReference>
<feature type="transmembrane region" description="Helical" evidence="7">
    <location>
        <begin position="244"/>
        <end position="262"/>
    </location>
</feature>
<dbReference type="InterPro" id="IPR004681">
    <property type="entry name" value="TRAP_DctM"/>
</dbReference>
<keyword evidence="6 7" id="KW-0472">Membrane</keyword>
<feature type="transmembrane region" description="Helical" evidence="7">
    <location>
        <begin position="33"/>
        <end position="49"/>
    </location>
</feature>